<organism evidence="2 3">
    <name type="scientific">Melghirimyces thermohalophilus</name>
    <dbReference type="NCBI Taxonomy" id="1236220"/>
    <lineage>
        <taxon>Bacteria</taxon>
        <taxon>Bacillati</taxon>
        <taxon>Bacillota</taxon>
        <taxon>Bacilli</taxon>
        <taxon>Bacillales</taxon>
        <taxon>Thermoactinomycetaceae</taxon>
        <taxon>Melghirimyces</taxon>
    </lineage>
</organism>
<feature type="region of interest" description="Disordered" evidence="1">
    <location>
        <begin position="86"/>
        <end position="130"/>
    </location>
</feature>
<dbReference type="Proteomes" id="UP000199387">
    <property type="component" value="Unassembled WGS sequence"/>
</dbReference>
<dbReference type="RefSeq" id="WP_091568488.1">
    <property type="nucleotide sequence ID" value="NZ_FMZA01000008.1"/>
</dbReference>
<sequence>MAKHFVRTSRPGGTRRPQKRRRPAPPARENKSQDLSSLDVSKMISGFYTLRSTLKDLSSSLQRLESIMDNAYSMFEIANHLVDRRRTGPRFRPPLRLIKPSRKTEEEEDIPQLNLPPLEDPPGEGPQPSFDLSQVMKILQSPFVKQLINELLQAKTSDIDSHAKQKQG</sequence>
<protein>
    <submittedName>
        <fullName evidence="2">Uncharacterized protein</fullName>
    </submittedName>
</protein>
<reference evidence="2 3" key="1">
    <citation type="submission" date="2016-10" db="EMBL/GenBank/DDBJ databases">
        <authorList>
            <person name="de Groot N.N."/>
        </authorList>
    </citation>
    <scope>NUCLEOTIDE SEQUENCE [LARGE SCALE GENOMIC DNA]</scope>
    <source>
        <strain evidence="2 3">DSM 45514</strain>
    </source>
</reference>
<dbReference type="STRING" id="1236220.SAMN04488112_10885"/>
<gene>
    <name evidence="2" type="ORF">SAMN04488112_10885</name>
</gene>
<name>A0A1G6LR95_9BACL</name>
<evidence type="ECO:0000313" key="3">
    <source>
        <dbReference type="Proteomes" id="UP000199387"/>
    </source>
</evidence>
<dbReference type="AlphaFoldDB" id="A0A1G6LR95"/>
<accession>A0A1G6LR95</accession>
<keyword evidence="3" id="KW-1185">Reference proteome</keyword>
<evidence type="ECO:0000313" key="2">
    <source>
        <dbReference type="EMBL" id="SDC45607.1"/>
    </source>
</evidence>
<evidence type="ECO:0000256" key="1">
    <source>
        <dbReference type="SAM" id="MobiDB-lite"/>
    </source>
</evidence>
<dbReference type="EMBL" id="FMZA01000008">
    <property type="protein sequence ID" value="SDC45607.1"/>
    <property type="molecule type" value="Genomic_DNA"/>
</dbReference>
<proteinExistence type="predicted"/>
<feature type="region of interest" description="Disordered" evidence="1">
    <location>
        <begin position="1"/>
        <end position="38"/>
    </location>
</feature>
<dbReference type="OrthoDB" id="2990859at2"/>